<comment type="catalytic activity">
    <reaction evidence="5">
        <text>GTP + H2O = GDP + phosphate + H(+)</text>
        <dbReference type="Rhea" id="RHEA:19669"/>
        <dbReference type="ChEBI" id="CHEBI:15377"/>
        <dbReference type="ChEBI" id="CHEBI:15378"/>
        <dbReference type="ChEBI" id="CHEBI:37565"/>
        <dbReference type="ChEBI" id="CHEBI:43474"/>
        <dbReference type="ChEBI" id="CHEBI:58189"/>
    </reaction>
</comment>
<dbReference type="Proteomes" id="UP001054945">
    <property type="component" value="Unassembled WGS sequence"/>
</dbReference>
<evidence type="ECO:0000313" key="8">
    <source>
        <dbReference type="EMBL" id="GIY14823.1"/>
    </source>
</evidence>
<accession>A0AAV4R425</accession>
<evidence type="ECO:0000256" key="1">
    <source>
        <dbReference type="ARBA" id="ARBA00009625"/>
    </source>
</evidence>
<name>A0AAV4R425_CAEEX</name>
<evidence type="ECO:0000256" key="2">
    <source>
        <dbReference type="ARBA" id="ARBA00022741"/>
    </source>
</evidence>
<reference evidence="8 9" key="1">
    <citation type="submission" date="2021-06" db="EMBL/GenBank/DDBJ databases">
        <title>Caerostris extrusa draft genome.</title>
        <authorList>
            <person name="Kono N."/>
            <person name="Arakawa K."/>
        </authorList>
    </citation>
    <scope>NUCLEOTIDE SEQUENCE [LARGE SCALE GENOMIC DNA]</scope>
</reference>
<dbReference type="GO" id="GO:0005737">
    <property type="term" value="C:cytoplasm"/>
    <property type="evidence" value="ECO:0007669"/>
    <property type="project" value="TreeGrafter"/>
</dbReference>
<gene>
    <name evidence="8" type="primary">Mmaa</name>
    <name evidence="8" type="ORF">CEXT_686021</name>
</gene>
<evidence type="ECO:0000256" key="6">
    <source>
        <dbReference type="ARBA" id="ARBA00056794"/>
    </source>
</evidence>
<comment type="caution">
    <text evidence="8">The sequence shown here is derived from an EMBL/GenBank/DDBJ whole genome shotgun (WGS) entry which is preliminary data.</text>
</comment>
<keyword evidence="9" id="KW-1185">Reference proteome</keyword>
<proteinExistence type="inferred from homology"/>
<keyword evidence="2" id="KW-0547">Nucleotide-binding</keyword>
<dbReference type="CDD" id="cd03114">
    <property type="entry name" value="MMAA-like"/>
    <property type="match status" value="1"/>
</dbReference>
<dbReference type="GO" id="GO:0005525">
    <property type="term" value="F:GTP binding"/>
    <property type="evidence" value="ECO:0007669"/>
    <property type="project" value="UniProtKB-KW"/>
</dbReference>
<dbReference type="PANTHER" id="PTHR23408">
    <property type="entry name" value="METHYLMALONYL-COA MUTASE"/>
    <property type="match status" value="1"/>
</dbReference>
<evidence type="ECO:0000256" key="5">
    <source>
        <dbReference type="ARBA" id="ARBA00048548"/>
    </source>
</evidence>
<comment type="function">
    <text evidence="6">GTPase, binds and hydrolyzes GTP. Involved in intracellular vitamin B12 metabolism, mediates the transport of cobalamin (Cbl) into mitochondria for the final steps of adenosylcobalamin (AdoCbl) synthesis. Functions as a G-protein chaperone that assists AdoCbl cofactor delivery from MMAB to the methylmalonyl-CoA mutase (MMUT). Plays a dual role as both a protectase and a reactivase for MMUT. Protects MMUT from progressive inactivation by oxidation by decreasing the rate of the formation of the oxidized inactive cofactor hydroxocobalamin (OH2Cbl). Additionally acts a reactivase by promoting the replacement of OH2Cbl by the active cofactor AdoCbl, restoring the activity of MMUT in the presence and hydrolysis of GTP.</text>
</comment>
<keyword evidence="3" id="KW-0378">Hydrolase</keyword>
<evidence type="ECO:0000313" key="9">
    <source>
        <dbReference type="Proteomes" id="UP001054945"/>
    </source>
</evidence>
<dbReference type="InterPro" id="IPR005129">
    <property type="entry name" value="GTPase_ArgK"/>
</dbReference>
<comment type="similarity">
    <text evidence="1">Belongs to the SIMIBI class G3E GTPase family. ArgK/MeaB subfamily.</text>
</comment>
<dbReference type="Gene3D" id="3.40.50.300">
    <property type="entry name" value="P-loop containing nucleotide triphosphate hydrolases"/>
    <property type="match status" value="1"/>
</dbReference>
<sequence length="401" mass="44530">MMYRECICSMAITNYIIFSSIAIGGNRRKWIVKKPILCTSLNSFHPLSYTPVKNETIEYNKQNHDYKAVSSLFESLRKGERSALACAITLVESQHPVKQASAQVLLSLVLKEAKKRYENLGKKAISFRIGLTGPPGAGKSTFIESFGKMLTSQGHKVAVLAVDPSSSTTGGSLLGDKTRMTELSRDPNAYVRPSPASGCLGGVTRSTNEAIALCECAGYDVVIVETVGVGQSEFHVSYMVDLFAMIVSPAGGDELQGLKKGIVELVDMVIVNKADGDLIPSARRIQADYISALKFVRRKFKLWRPLVLCVSSQTKEGISDLWEDMQQFQSILYESSDLELQRKKQYGLWLWIHIEYNLLNAFKKHPEIKMLVTDIEKQVQEGVITPGQASDILLKKFFSPF</sequence>
<dbReference type="EMBL" id="BPLR01007146">
    <property type="protein sequence ID" value="GIY14823.1"/>
    <property type="molecule type" value="Genomic_DNA"/>
</dbReference>
<keyword evidence="4" id="KW-0342">GTP-binding</keyword>
<dbReference type="InterPro" id="IPR027417">
    <property type="entry name" value="P-loop_NTPase"/>
</dbReference>
<evidence type="ECO:0000256" key="7">
    <source>
        <dbReference type="ARBA" id="ARBA00062796"/>
    </source>
</evidence>
<dbReference type="GO" id="GO:0003924">
    <property type="term" value="F:GTPase activity"/>
    <property type="evidence" value="ECO:0007669"/>
    <property type="project" value="InterPro"/>
</dbReference>
<evidence type="ECO:0000256" key="3">
    <source>
        <dbReference type="ARBA" id="ARBA00022801"/>
    </source>
</evidence>
<evidence type="ECO:0000256" key="4">
    <source>
        <dbReference type="ARBA" id="ARBA00023134"/>
    </source>
</evidence>
<dbReference type="PANTHER" id="PTHR23408:SF3">
    <property type="entry name" value="METHYLMALONIC ACIDURIA TYPE A PROTEIN, MITOCHONDRIAL"/>
    <property type="match status" value="1"/>
</dbReference>
<organism evidence="8 9">
    <name type="scientific">Caerostris extrusa</name>
    <name type="common">Bark spider</name>
    <name type="synonym">Caerostris bankana</name>
    <dbReference type="NCBI Taxonomy" id="172846"/>
    <lineage>
        <taxon>Eukaryota</taxon>
        <taxon>Metazoa</taxon>
        <taxon>Ecdysozoa</taxon>
        <taxon>Arthropoda</taxon>
        <taxon>Chelicerata</taxon>
        <taxon>Arachnida</taxon>
        <taxon>Araneae</taxon>
        <taxon>Araneomorphae</taxon>
        <taxon>Entelegynae</taxon>
        <taxon>Araneoidea</taxon>
        <taxon>Araneidae</taxon>
        <taxon>Caerostris</taxon>
    </lineage>
</organism>
<dbReference type="NCBIfam" id="NF006958">
    <property type="entry name" value="PRK09435.1"/>
    <property type="match status" value="1"/>
</dbReference>
<dbReference type="AlphaFoldDB" id="A0AAV4R425"/>
<dbReference type="Gene3D" id="1.20.5.170">
    <property type="match status" value="1"/>
</dbReference>
<dbReference type="Pfam" id="PF03308">
    <property type="entry name" value="MeaB"/>
    <property type="match status" value="1"/>
</dbReference>
<dbReference type="Gene3D" id="1.10.287.130">
    <property type="match status" value="1"/>
</dbReference>
<comment type="subunit">
    <text evidence="7">Homodimer. Interacts with MMUT (the apoenzyme form); the interaction is GTP dependent.</text>
</comment>
<dbReference type="NCBIfam" id="TIGR00750">
    <property type="entry name" value="lao"/>
    <property type="match status" value="1"/>
</dbReference>
<protein>
    <submittedName>
        <fullName evidence="8">Methylmalonic aciduria type A homolog, mitochondrial</fullName>
    </submittedName>
</protein>
<dbReference type="SUPFAM" id="SSF52540">
    <property type="entry name" value="P-loop containing nucleoside triphosphate hydrolases"/>
    <property type="match status" value="1"/>
</dbReference>
<dbReference type="FunFam" id="3.40.50.300:FF:000647">
    <property type="entry name" value="Methylmalonic aciduria type A homolog, mitochondrial"/>
    <property type="match status" value="1"/>
</dbReference>